<evidence type="ECO:0000313" key="3">
    <source>
        <dbReference type="Proteomes" id="UP000266975"/>
    </source>
</evidence>
<comment type="caution">
    <text evidence="2">The sequence shown here is derived from an EMBL/GenBank/DDBJ whole genome shotgun (WGS) entry which is preliminary data.</text>
</comment>
<keyword evidence="1" id="KW-0472">Membrane</keyword>
<keyword evidence="1" id="KW-0812">Transmembrane</keyword>
<protein>
    <recommendedName>
        <fullName evidence="4">DUF4190 domain-containing protein</fullName>
    </recommendedName>
</protein>
<dbReference type="EMBL" id="PTJO01000003">
    <property type="protein sequence ID" value="RNE49297.1"/>
    <property type="molecule type" value="Genomic_DNA"/>
</dbReference>
<evidence type="ECO:0000256" key="1">
    <source>
        <dbReference type="SAM" id="Phobius"/>
    </source>
</evidence>
<dbReference type="AlphaFoldDB" id="A0A3M8K7T6"/>
<evidence type="ECO:0008006" key="4">
    <source>
        <dbReference type="Google" id="ProtNLM"/>
    </source>
</evidence>
<reference evidence="2 3" key="1">
    <citation type="submission" date="2018-02" db="EMBL/GenBank/DDBJ databases">
        <title>Corynebacterium alimpuense sp. nov., a marine obligate actinomycete isolated from sediments of Valparaiso bay, Chile.</title>
        <authorList>
            <person name="Claverias F."/>
            <person name="Gonzales-Siles L."/>
            <person name="Salva-Serra F."/>
            <person name="Inganaes E."/>
            <person name="Molin K."/>
            <person name="Cumsille A."/>
            <person name="Undabarrena A."/>
            <person name="Couve E."/>
            <person name="Moore E.R.B."/>
            <person name="Gomila M."/>
            <person name="Camara B."/>
        </authorList>
    </citation>
    <scope>NUCLEOTIDE SEQUENCE [LARGE SCALE GENOMIC DNA]</scope>
    <source>
        <strain evidence="2 3">CCUG 69366</strain>
    </source>
</reference>
<dbReference type="Proteomes" id="UP000266975">
    <property type="component" value="Unassembled WGS sequence"/>
</dbReference>
<keyword evidence="3" id="KW-1185">Reference proteome</keyword>
<feature type="transmembrane region" description="Helical" evidence="1">
    <location>
        <begin position="74"/>
        <end position="95"/>
    </location>
</feature>
<proteinExistence type="predicted"/>
<keyword evidence="1" id="KW-1133">Transmembrane helix</keyword>
<organism evidence="2 3">
    <name type="scientific">Corynebacterium alimapuense</name>
    <dbReference type="NCBI Taxonomy" id="1576874"/>
    <lineage>
        <taxon>Bacteria</taxon>
        <taxon>Bacillati</taxon>
        <taxon>Actinomycetota</taxon>
        <taxon>Actinomycetes</taxon>
        <taxon>Mycobacteriales</taxon>
        <taxon>Corynebacteriaceae</taxon>
        <taxon>Corynebacterium</taxon>
    </lineage>
</organism>
<sequence length="125" mass="13228">MPAITGAIETQSNRVAAWALGLAIAGLILFFTLFGAVFAIPVAMVSLILSVIAIGKARKLTGADTRFKMSVTALVISAATLVLSIILWATIFMFVSNSDVIDCFEVTDAAERDSCLQDSVSGWLN</sequence>
<feature type="transmembrane region" description="Helical" evidence="1">
    <location>
        <begin position="20"/>
        <end position="53"/>
    </location>
</feature>
<name>A0A3M8K7T6_9CORY</name>
<evidence type="ECO:0000313" key="2">
    <source>
        <dbReference type="EMBL" id="RNE49297.1"/>
    </source>
</evidence>
<accession>A0A3M8K7T6</accession>
<gene>
    <name evidence="2" type="ORF">C5L39_02715</name>
</gene>